<accession>A0A6A5SSA6</accession>
<reference evidence="2" key="1">
    <citation type="journal article" date="2020" name="Stud. Mycol.">
        <title>101 Dothideomycetes genomes: a test case for predicting lifestyles and emergence of pathogens.</title>
        <authorList>
            <person name="Haridas S."/>
            <person name="Albert R."/>
            <person name="Binder M."/>
            <person name="Bloem J."/>
            <person name="Labutti K."/>
            <person name="Salamov A."/>
            <person name="Andreopoulos B."/>
            <person name="Baker S."/>
            <person name="Barry K."/>
            <person name="Bills G."/>
            <person name="Bluhm B."/>
            <person name="Cannon C."/>
            <person name="Castanera R."/>
            <person name="Culley D."/>
            <person name="Daum C."/>
            <person name="Ezra D."/>
            <person name="Gonzalez J."/>
            <person name="Henrissat B."/>
            <person name="Kuo A."/>
            <person name="Liang C."/>
            <person name="Lipzen A."/>
            <person name="Lutzoni F."/>
            <person name="Magnuson J."/>
            <person name="Mondo S."/>
            <person name="Nolan M."/>
            <person name="Ohm R."/>
            <person name="Pangilinan J."/>
            <person name="Park H.-J."/>
            <person name="Ramirez L."/>
            <person name="Alfaro M."/>
            <person name="Sun H."/>
            <person name="Tritt A."/>
            <person name="Yoshinaga Y."/>
            <person name="Zwiers L.-H."/>
            <person name="Turgeon B."/>
            <person name="Goodwin S."/>
            <person name="Spatafora J."/>
            <person name="Crous P."/>
            <person name="Grigoriev I."/>
        </authorList>
    </citation>
    <scope>NUCLEOTIDE SEQUENCE</scope>
    <source>
        <strain evidence="2">CBS 161.51</strain>
    </source>
</reference>
<feature type="domain" description="Tc1-like transposase DDE" evidence="1">
    <location>
        <begin position="11"/>
        <end position="66"/>
    </location>
</feature>
<name>A0A6A5SSA6_9PLEO</name>
<protein>
    <recommendedName>
        <fullName evidence="1">Tc1-like transposase DDE domain-containing protein</fullName>
    </recommendedName>
</protein>
<evidence type="ECO:0000313" key="2">
    <source>
        <dbReference type="EMBL" id="KAF1943431.1"/>
    </source>
</evidence>
<dbReference type="Gene3D" id="3.30.420.10">
    <property type="entry name" value="Ribonuclease H-like superfamily/Ribonuclease H"/>
    <property type="match status" value="1"/>
</dbReference>
<evidence type="ECO:0000259" key="1">
    <source>
        <dbReference type="Pfam" id="PF13358"/>
    </source>
</evidence>
<sequence length="118" mass="13941">MPWINNLKSQGVECHLLQDGAPAHKSRIARDYLTTERIDWLWGPGHLPDINASEHAWPWIRRHVTRDFTPSCTEKKCERQWVQEWEDMSIEVINKWVMHVPKVVRLIIQHGGKNDFHG</sequence>
<evidence type="ECO:0000313" key="3">
    <source>
        <dbReference type="Proteomes" id="UP000800038"/>
    </source>
</evidence>
<keyword evidence="3" id="KW-1185">Reference proteome</keyword>
<gene>
    <name evidence="2" type="ORF">EJ02DRAFT_485686</name>
</gene>
<dbReference type="AlphaFoldDB" id="A0A6A5SSA6"/>
<dbReference type="OrthoDB" id="3774633at2759"/>
<dbReference type="Pfam" id="PF13358">
    <property type="entry name" value="DDE_3"/>
    <property type="match status" value="1"/>
</dbReference>
<dbReference type="InterPro" id="IPR038717">
    <property type="entry name" value="Tc1-like_DDE_dom"/>
</dbReference>
<organism evidence="2 3">
    <name type="scientific">Clathrospora elynae</name>
    <dbReference type="NCBI Taxonomy" id="706981"/>
    <lineage>
        <taxon>Eukaryota</taxon>
        <taxon>Fungi</taxon>
        <taxon>Dikarya</taxon>
        <taxon>Ascomycota</taxon>
        <taxon>Pezizomycotina</taxon>
        <taxon>Dothideomycetes</taxon>
        <taxon>Pleosporomycetidae</taxon>
        <taxon>Pleosporales</taxon>
        <taxon>Diademaceae</taxon>
        <taxon>Clathrospora</taxon>
    </lineage>
</organism>
<proteinExistence type="predicted"/>
<dbReference type="Proteomes" id="UP000800038">
    <property type="component" value="Unassembled WGS sequence"/>
</dbReference>
<dbReference type="GO" id="GO:0003676">
    <property type="term" value="F:nucleic acid binding"/>
    <property type="evidence" value="ECO:0007669"/>
    <property type="project" value="InterPro"/>
</dbReference>
<dbReference type="InterPro" id="IPR036397">
    <property type="entry name" value="RNaseH_sf"/>
</dbReference>
<dbReference type="EMBL" id="ML976025">
    <property type="protein sequence ID" value="KAF1943431.1"/>
    <property type="molecule type" value="Genomic_DNA"/>
</dbReference>